<dbReference type="OrthoDB" id="416786at2759"/>
<accession>G9MFI0</accession>
<dbReference type="InterPro" id="IPR020806">
    <property type="entry name" value="PKS_PP-bd"/>
</dbReference>
<dbReference type="SMART" id="SM00823">
    <property type="entry name" value="PKS_PP"/>
    <property type="match status" value="1"/>
</dbReference>
<dbReference type="InterPro" id="IPR036736">
    <property type="entry name" value="ACP-like_sf"/>
</dbReference>
<gene>
    <name evidence="5" type="ORF">TRIVIDRAFT_217347</name>
</gene>
<dbReference type="InParanoid" id="G9MFI0"/>
<dbReference type="PROSITE" id="PS00455">
    <property type="entry name" value="AMP_BINDING"/>
    <property type="match status" value="1"/>
</dbReference>
<evidence type="ECO:0000256" key="1">
    <source>
        <dbReference type="ARBA" id="ARBA00022450"/>
    </source>
</evidence>
<proteinExistence type="predicted"/>
<dbReference type="Proteomes" id="UP000007115">
    <property type="component" value="Unassembled WGS sequence"/>
</dbReference>
<dbReference type="SUPFAM" id="SSF47336">
    <property type="entry name" value="ACP-like"/>
    <property type="match status" value="1"/>
</dbReference>
<dbReference type="FunFam" id="3.40.50.980:FF:000001">
    <property type="entry name" value="Non-ribosomal peptide synthetase"/>
    <property type="match status" value="1"/>
</dbReference>
<dbReference type="PANTHER" id="PTHR45527:SF1">
    <property type="entry name" value="FATTY ACID SYNTHASE"/>
    <property type="match status" value="1"/>
</dbReference>
<dbReference type="Pfam" id="PF00550">
    <property type="entry name" value="PP-binding"/>
    <property type="match status" value="1"/>
</dbReference>
<dbReference type="SUPFAM" id="SSF56801">
    <property type="entry name" value="Acetyl-CoA synthetase-like"/>
    <property type="match status" value="1"/>
</dbReference>
<keyword evidence="6" id="KW-1185">Reference proteome</keyword>
<reference evidence="5 6" key="1">
    <citation type="journal article" date="2011" name="Genome Biol.">
        <title>Comparative genome sequence analysis underscores mycoparasitism as the ancestral life style of Trichoderma.</title>
        <authorList>
            <person name="Kubicek C.P."/>
            <person name="Herrera-Estrella A."/>
            <person name="Seidl-Seiboth V."/>
            <person name="Martinez D.A."/>
            <person name="Druzhinina I.S."/>
            <person name="Thon M."/>
            <person name="Zeilinger S."/>
            <person name="Casas-Flores S."/>
            <person name="Horwitz B.A."/>
            <person name="Mukherjee P.K."/>
            <person name="Mukherjee M."/>
            <person name="Kredics L."/>
            <person name="Alcaraz L.D."/>
            <person name="Aerts A."/>
            <person name="Antal Z."/>
            <person name="Atanasova L."/>
            <person name="Cervantes-Badillo M.G."/>
            <person name="Challacombe J."/>
            <person name="Chertkov O."/>
            <person name="McCluskey K."/>
            <person name="Coulpier F."/>
            <person name="Deshpande N."/>
            <person name="von Doehren H."/>
            <person name="Ebbole D.J."/>
            <person name="Esquivel-Naranjo E.U."/>
            <person name="Fekete E."/>
            <person name="Flipphi M."/>
            <person name="Glaser F."/>
            <person name="Gomez-Rodriguez E.Y."/>
            <person name="Gruber S."/>
            <person name="Han C."/>
            <person name="Henrissat B."/>
            <person name="Hermosa R."/>
            <person name="Hernandez-Onate M."/>
            <person name="Karaffa L."/>
            <person name="Kosti I."/>
            <person name="Le Crom S."/>
            <person name="Lindquist E."/>
            <person name="Lucas S."/>
            <person name="Luebeck M."/>
            <person name="Luebeck P.S."/>
            <person name="Margeot A."/>
            <person name="Metz B."/>
            <person name="Misra M."/>
            <person name="Nevalainen H."/>
            <person name="Omann M."/>
            <person name="Packer N."/>
            <person name="Perrone G."/>
            <person name="Uresti-Rivera E.E."/>
            <person name="Salamov A."/>
            <person name="Schmoll M."/>
            <person name="Seiboth B."/>
            <person name="Shapiro H."/>
            <person name="Sukno S."/>
            <person name="Tamayo-Ramos J.A."/>
            <person name="Tisch D."/>
            <person name="Wiest A."/>
            <person name="Wilkinson H.H."/>
            <person name="Zhang M."/>
            <person name="Coutinho P.M."/>
            <person name="Kenerley C.M."/>
            <person name="Monte E."/>
            <person name="Baker S.E."/>
            <person name="Grigoriev I.V."/>
        </authorList>
    </citation>
    <scope>NUCLEOTIDE SEQUENCE [LARGE SCALE GENOMIC DNA]</scope>
    <source>
        <strain evidence="6">Gv29-8 / FGSC 10586</strain>
    </source>
</reference>
<dbReference type="Pfam" id="PF00668">
    <property type="entry name" value="Condensation"/>
    <property type="match status" value="1"/>
</dbReference>
<dbReference type="GeneID" id="25791269"/>
<keyword evidence="1" id="KW-0596">Phosphopantetheine</keyword>
<dbReference type="InterPro" id="IPR009081">
    <property type="entry name" value="PP-bd_ACP"/>
</dbReference>
<dbReference type="InterPro" id="IPR006162">
    <property type="entry name" value="Ppantetheine_attach_site"/>
</dbReference>
<name>G9MFI0_HYPVG</name>
<protein>
    <submittedName>
        <fullName evidence="5">Non-ribosomal peptide synthetase</fullName>
    </submittedName>
</protein>
<dbReference type="Gene3D" id="3.40.50.980">
    <property type="match status" value="2"/>
</dbReference>
<dbReference type="PROSITE" id="PS50075">
    <property type="entry name" value="CARRIER"/>
    <property type="match status" value="1"/>
</dbReference>
<dbReference type="Pfam" id="PF00501">
    <property type="entry name" value="AMP-binding"/>
    <property type="match status" value="1"/>
</dbReference>
<evidence type="ECO:0000256" key="2">
    <source>
        <dbReference type="ARBA" id="ARBA00022553"/>
    </source>
</evidence>
<dbReference type="Gene3D" id="2.30.38.10">
    <property type="entry name" value="Luciferase, Domain 3"/>
    <property type="match status" value="1"/>
</dbReference>
<dbReference type="Gene3D" id="3.30.300.30">
    <property type="match status" value="1"/>
</dbReference>
<dbReference type="GO" id="GO:0044550">
    <property type="term" value="P:secondary metabolite biosynthetic process"/>
    <property type="evidence" value="ECO:0007669"/>
    <property type="project" value="TreeGrafter"/>
</dbReference>
<dbReference type="GO" id="GO:0016874">
    <property type="term" value="F:ligase activity"/>
    <property type="evidence" value="ECO:0007669"/>
    <property type="project" value="UniProtKB-KW"/>
</dbReference>
<dbReference type="FunFam" id="3.30.300.30:FF:000015">
    <property type="entry name" value="Nonribosomal peptide synthase SidD"/>
    <property type="match status" value="1"/>
</dbReference>
<keyword evidence="2" id="KW-0597">Phosphoprotein</keyword>
<dbReference type="Gene3D" id="3.30.559.10">
    <property type="entry name" value="Chloramphenicol acetyltransferase-like domain"/>
    <property type="match status" value="1"/>
</dbReference>
<dbReference type="PROSITE" id="PS00012">
    <property type="entry name" value="PHOSPHOPANTETHEINE"/>
    <property type="match status" value="1"/>
</dbReference>
<dbReference type="InterPro" id="IPR020845">
    <property type="entry name" value="AMP-binding_CS"/>
</dbReference>
<dbReference type="VEuPathDB" id="FungiDB:TRIVIDRAFT_217347"/>
<organism evidence="5 6">
    <name type="scientific">Hypocrea virens (strain Gv29-8 / FGSC 10586)</name>
    <name type="common">Gliocladium virens</name>
    <name type="synonym">Trichoderma virens</name>
    <dbReference type="NCBI Taxonomy" id="413071"/>
    <lineage>
        <taxon>Eukaryota</taxon>
        <taxon>Fungi</taxon>
        <taxon>Dikarya</taxon>
        <taxon>Ascomycota</taxon>
        <taxon>Pezizomycotina</taxon>
        <taxon>Sordariomycetes</taxon>
        <taxon>Hypocreomycetidae</taxon>
        <taxon>Hypocreales</taxon>
        <taxon>Hypocreaceae</taxon>
        <taxon>Trichoderma</taxon>
    </lineage>
</organism>
<dbReference type="eggNOG" id="KOG1178">
    <property type="taxonomic scope" value="Eukaryota"/>
</dbReference>
<dbReference type="Gene3D" id="3.30.559.30">
    <property type="entry name" value="Nonribosomal peptide synthetase, condensation domain"/>
    <property type="match status" value="1"/>
</dbReference>
<dbReference type="CDD" id="cd19542">
    <property type="entry name" value="CT_NRPS-like"/>
    <property type="match status" value="1"/>
</dbReference>
<keyword evidence="3" id="KW-0436">Ligase</keyword>
<dbReference type="GO" id="GO:0031177">
    <property type="term" value="F:phosphopantetheine binding"/>
    <property type="evidence" value="ECO:0007669"/>
    <property type="project" value="InterPro"/>
</dbReference>
<dbReference type="PANTHER" id="PTHR45527">
    <property type="entry name" value="NONRIBOSOMAL PEPTIDE SYNTHETASE"/>
    <property type="match status" value="1"/>
</dbReference>
<feature type="domain" description="Carrier" evidence="4">
    <location>
        <begin position="1036"/>
        <end position="1112"/>
    </location>
</feature>
<dbReference type="Gene3D" id="1.10.1200.10">
    <property type="entry name" value="ACP-like"/>
    <property type="match status" value="1"/>
</dbReference>
<evidence type="ECO:0000313" key="5">
    <source>
        <dbReference type="EMBL" id="EHK26732.1"/>
    </source>
</evidence>
<evidence type="ECO:0000313" key="6">
    <source>
        <dbReference type="Proteomes" id="UP000007115"/>
    </source>
</evidence>
<dbReference type="STRING" id="413071.G9MFI0"/>
<dbReference type="EMBL" id="ABDF02000001">
    <property type="protein sequence ID" value="EHK26732.1"/>
    <property type="molecule type" value="Genomic_DNA"/>
</dbReference>
<dbReference type="InterPro" id="IPR045851">
    <property type="entry name" value="AMP-bd_C_sf"/>
</dbReference>
<dbReference type="AlphaFoldDB" id="G9MFI0"/>
<dbReference type="SUPFAM" id="SSF52777">
    <property type="entry name" value="CoA-dependent acyltransferases"/>
    <property type="match status" value="2"/>
</dbReference>
<dbReference type="GO" id="GO:0043041">
    <property type="term" value="P:amino acid activation for nonribosomal peptide biosynthetic process"/>
    <property type="evidence" value="ECO:0007669"/>
    <property type="project" value="TreeGrafter"/>
</dbReference>
<dbReference type="CDD" id="cd05918">
    <property type="entry name" value="A_NRPS_SidN3_like"/>
    <property type="match status" value="1"/>
</dbReference>
<dbReference type="RefSeq" id="XP_013960955.1">
    <property type="nucleotide sequence ID" value="XM_014105480.1"/>
</dbReference>
<dbReference type="InterPro" id="IPR023213">
    <property type="entry name" value="CAT-like_dom_sf"/>
</dbReference>
<comment type="caution">
    <text evidence="5">The sequence shown here is derived from an EMBL/GenBank/DDBJ whole genome shotgun (WGS) entry which is preliminary data.</text>
</comment>
<dbReference type="InterPro" id="IPR001242">
    <property type="entry name" value="Condensation_dom"/>
</dbReference>
<evidence type="ECO:0000259" key="4">
    <source>
        <dbReference type="PROSITE" id="PS50075"/>
    </source>
</evidence>
<dbReference type="HOGENOM" id="CLU_000022_2_12_1"/>
<dbReference type="InterPro" id="IPR000873">
    <property type="entry name" value="AMP-dep_synth/lig_dom"/>
</dbReference>
<sequence length="1125" mass="124394">MSDNLNTVVIDQVQLGKPMPSICSQKMELRSGPISVSSHEATETDTMSESITSADSSSGDLDFEIVDARNAFLAQFHGYSLDDIEDVYPCTPVQEGILTSQMQGTEDYIIRATMELHTVKGATFDLKRLQKSWDSIVRQSTALRTVFVQSTSGEGLFYQIVLRGVPTGIQEIHCETLYDITTKNPTWEDGRIAPHCLAFCESSNGPDGLRIELHHGVSDAISSMKILHELMRLYDDPNRQLIGIPFRNFVQHLQNNPEEEKLKYWQTFLEGSQPSMFPKLRVGRENRGLPQRYRRQVKLNRDRVLAMVKSTKVSFSMLFHAAWSVLLRAYLGRDDVAFGYISSGRHNVPLPKIQEALGTYISMMVARARIDKSTTLLDLASQLRKNISCSLPHEQCSLASIQRRMQINGGFFNTLVDVQRRPKLQRTSDEISLNLIHVHTVAEYDLVVNIEDTENIISCFTSIIEHFLNDPNLKITELDLCTEDHCSQLSQWHRTQLPVTDACAHNLFEAEAVLHPEELAVCSLDVNFTYRQLSMLSTRLAMHLKFLGAGPGVMIPFCMEKSAWAIVSMLGVLKAGAAFVPLDPAAPVSRIEAILADTMATIVITSASTLKMINKIQRNQVVVVVNEGSITALEESADIISANPGTHPSVGPHDTAYVLFTSGSTGKPKGVVVPHQSLCCSMYAHGPATGIDKNTRALQFGAYTFDSVIAEVFTVLVYGGCVCVPSDEDRMNNLASFIRQVGVNWAMLTPTFVRTLDPDSITGVRTLVLIGESVDKDCVDTWLGRNTELDPTVIGKPVGCRAWIVDPINHNKLSSIGAVGELIIEGPNITKGYLGDTDKTLQSFISTPSWASRFKGVSHEAFAFYKTGDLVRQLSDGSLKFCGRGDSQVKVNGQRLELGEVEANLLSDESTVQALAEVPKSGPFQGRLVAVMCLNGLMELKERKAAMELQFITRECWNTAADICICLGDKLHSALPAYMVPTVWIPVQKMPLQPSGKLDRQKIRAWLAAVDGDVLKDAVEFQTSGIEKNAEDEALFRESETARQLRKIWSEVINIPENSIGPLNAFISLGGDSIAGMRAVSRARAQEIFVTVQEILHYRTISALVAHLHTKESCTESSVSRKQVE</sequence>
<dbReference type="GO" id="GO:0005737">
    <property type="term" value="C:cytoplasm"/>
    <property type="evidence" value="ECO:0007669"/>
    <property type="project" value="TreeGrafter"/>
</dbReference>
<evidence type="ECO:0000256" key="3">
    <source>
        <dbReference type="ARBA" id="ARBA00022598"/>
    </source>
</evidence>
<dbReference type="OMA" id="IISPQAF"/>